<evidence type="ECO:0000313" key="1">
    <source>
        <dbReference type="EMBL" id="GGX64439.1"/>
    </source>
</evidence>
<dbReference type="Proteomes" id="UP000626148">
    <property type="component" value="Unassembled WGS sequence"/>
</dbReference>
<dbReference type="EMBL" id="BMXR01000009">
    <property type="protein sequence ID" value="GGX64439.1"/>
    <property type="molecule type" value="Genomic_DNA"/>
</dbReference>
<evidence type="ECO:0000313" key="2">
    <source>
        <dbReference type="Proteomes" id="UP000626148"/>
    </source>
</evidence>
<reference evidence="1" key="1">
    <citation type="journal article" date="2014" name="Int. J. Syst. Evol. Microbiol.">
        <title>Complete genome sequence of Corynebacterium casei LMG S-19264T (=DSM 44701T), isolated from a smear-ripened cheese.</title>
        <authorList>
            <consortium name="US DOE Joint Genome Institute (JGI-PGF)"/>
            <person name="Walter F."/>
            <person name="Albersmeier A."/>
            <person name="Kalinowski J."/>
            <person name="Ruckert C."/>
        </authorList>
    </citation>
    <scope>NUCLEOTIDE SEQUENCE</scope>
    <source>
        <strain evidence="1">KCTC 22169</strain>
    </source>
</reference>
<organism evidence="1 2">
    <name type="scientific">Saccharospirillum salsuginis</name>
    <dbReference type="NCBI Taxonomy" id="418750"/>
    <lineage>
        <taxon>Bacteria</taxon>
        <taxon>Pseudomonadati</taxon>
        <taxon>Pseudomonadota</taxon>
        <taxon>Gammaproteobacteria</taxon>
        <taxon>Oceanospirillales</taxon>
        <taxon>Saccharospirillaceae</taxon>
        <taxon>Saccharospirillum</taxon>
    </lineage>
</organism>
<comment type="caution">
    <text evidence="1">The sequence shown here is derived from an EMBL/GenBank/DDBJ whole genome shotgun (WGS) entry which is preliminary data.</text>
</comment>
<name>A0A918KIE8_9GAMM</name>
<dbReference type="AlphaFoldDB" id="A0A918KIE8"/>
<dbReference type="RefSeq" id="WP_189611121.1">
    <property type="nucleotide sequence ID" value="NZ_BMXR01000009.1"/>
</dbReference>
<sequence length="206" mass="23577">MTIHKNIFLLLLLLLFSNHLLAYGATGHARQQLRLIASEQIDEALSRAVMTLNLPELPLTLMEGQTPELKHQLDVLVAESLLQRDDVVALQRELTANGWVQRNTAGVRYYRDLDRIGQPVRFGNARLNRVGEVMTDPQPDGRTIARIRFSWQAIQLDEWVWAPAFDGDARLNRIKTSLDNPVEGTATLEWQQDQWVLTSLRPFTRD</sequence>
<gene>
    <name evidence="1" type="ORF">GCM10007392_35260</name>
</gene>
<reference evidence="1" key="2">
    <citation type="submission" date="2020-09" db="EMBL/GenBank/DDBJ databases">
        <authorList>
            <person name="Sun Q."/>
            <person name="Kim S."/>
        </authorList>
    </citation>
    <scope>NUCLEOTIDE SEQUENCE</scope>
    <source>
        <strain evidence="1">KCTC 22169</strain>
    </source>
</reference>
<keyword evidence="2" id="KW-1185">Reference proteome</keyword>
<protein>
    <submittedName>
        <fullName evidence="1">Uncharacterized protein</fullName>
    </submittedName>
</protein>
<accession>A0A918KIE8</accession>
<proteinExistence type="predicted"/>